<evidence type="ECO:0000256" key="1">
    <source>
        <dbReference type="SAM" id="MobiDB-lite"/>
    </source>
</evidence>
<organism evidence="2">
    <name type="scientific">Phaeodactylum tricornutum</name>
    <name type="common">Diatom</name>
    <dbReference type="NCBI Taxonomy" id="2850"/>
    <lineage>
        <taxon>Eukaryota</taxon>
        <taxon>Sar</taxon>
        <taxon>Stramenopiles</taxon>
        <taxon>Ochrophyta</taxon>
        <taxon>Bacillariophyta</taxon>
        <taxon>Bacillariophyceae</taxon>
        <taxon>Bacillariophycidae</taxon>
        <taxon>Naviculales</taxon>
        <taxon>Phaeodactylaceae</taxon>
        <taxon>Phaeodactylum</taxon>
    </lineage>
</organism>
<dbReference type="Proteomes" id="UP000836788">
    <property type="component" value="Chromosome 19"/>
</dbReference>
<name>A0A8J9S6L4_PHATR</name>
<gene>
    <name evidence="2" type="ORF">PTTT1_LOCUS23477</name>
</gene>
<dbReference type="AlphaFoldDB" id="A0A8J9S6L4"/>
<dbReference type="EMBL" id="OU594960">
    <property type="protein sequence ID" value="CAG9283643.1"/>
    <property type="molecule type" value="Genomic_DNA"/>
</dbReference>
<feature type="compositionally biased region" description="Basic and acidic residues" evidence="1">
    <location>
        <begin position="48"/>
        <end position="59"/>
    </location>
</feature>
<evidence type="ECO:0000313" key="2">
    <source>
        <dbReference type="EMBL" id="CAG9283643.1"/>
    </source>
</evidence>
<proteinExistence type="predicted"/>
<reference evidence="2" key="1">
    <citation type="submission" date="2022-02" db="EMBL/GenBank/DDBJ databases">
        <authorList>
            <person name="Giguere J D."/>
        </authorList>
    </citation>
    <scope>NUCLEOTIDE SEQUENCE</scope>
    <source>
        <strain evidence="2">CCAP 1055/1</strain>
    </source>
</reference>
<sequence>MPNYDEEERDLSWEKPSWAKNGPALRATGRADQMKGGDLASPITNLPHQKEDGPFEKPEWTGTVSQKVHPSQDLAKPITSLPHGGAGSSLAFEKPSWTKESNVKITKKGEAMKSGKEIARPIGGIKPVES</sequence>
<accession>A0A8J9S6L4</accession>
<protein>
    <submittedName>
        <fullName evidence="2">Uncharacterized protein</fullName>
    </submittedName>
</protein>
<feature type="region of interest" description="Disordered" evidence="1">
    <location>
        <begin position="1"/>
        <end position="101"/>
    </location>
</feature>